<keyword evidence="3" id="KW-1185">Reference proteome</keyword>
<dbReference type="EMBL" id="CP044399">
    <property type="protein sequence ID" value="QFI36415.1"/>
    <property type="molecule type" value="Genomic_DNA"/>
</dbReference>
<dbReference type="AlphaFoldDB" id="A0A5J6WI23"/>
<protein>
    <submittedName>
        <fullName evidence="2">Alpha/beta hydrolase</fullName>
    </submittedName>
</protein>
<dbReference type="InterPro" id="IPR029058">
    <property type="entry name" value="AB_hydrolase_fold"/>
</dbReference>
<dbReference type="RefSeq" id="WP_019440375.1">
    <property type="nucleotide sequence ID" value="NZ_ALOE01000008.1"/>
</dbReference>
<evidence type="ECO:0000313" key="3">
    <source>
        <dbReference type="Proteomes" id="UP000327424"/>
    </source>
</evidence>
<dbReference type="Pfam" id="PF12146">
    <property type="entry name" value="Hydrolase_4"/>
    <property type="match status" value="1"/>
</dbReference>
<reference evidence="2 3" key="1">
    <citation type="submission" date="2019-09" db="EMBL/GenBank/DDBJ databases">
        <title>Hybrid Assembly of the complete Genome of the Deep-Sea Bacterium Moritella marina from long Nanopore and Illumina reads.</title>
        <authorList>
            <person name="Magin S."/>
            <person name="Georgoulis A."/>
            <person name="Papadimitriou K."/>
            <person name="Iliakis G."/>
            <person name="Vorgias C.E."/>
        </authorList>
    </citation>
    <scope>NUCLEOTIDE SEQUENCE [LARGE SCALE GENOMIC DNA]</scope>
    <source>
        <strain evidence="2 3">MP-1</strain>
    </source>
</reference>
<proteinExistence type="predicted"/>
<organism evidence="2 3">
    <name type="scientific">Moritella marina ATCC 15381</name>
    <dbReference type="NCBI Taxonomy" id="1202962"/>
    <lineage>
        <taxon>Bacteria</taxon>
        <taxon>Pseudomonadati</taxon>
        <taxon>Pseudomonadota</taxon>
        <taxon>Gammaproteobacteria</taxon>
        <taxon>Alteromonadales</taxon>
        <taxon>Moritellaceae</taxon>
        <taxon>Moritella</taxon>
    </lineage>
</organism>
<dbReference type="GO" id="GO:0016787">
    <property type="term" value="F:hydrolase activity"/>
    <property type="evidence" value="ECO:0007669"/>
    <property type="project" value="UniProtKB-KW"/>
</dbReference>
<dbReference type="SUPFAM" id="SSF53474">
    <property type="entry name" value="alpha/beta-Hydrolases"/>
    <property type="match status" value="1"/>
</dbReference>
<name>A0A5J6WI23_MORMI</name>
<keyword evidence="2" id="KW-0378">Hydrolase</keyword>
<dbReference type="Proteomes" id="UP000327424">
    <property type="component" value="Chromosome"/>
</dbReference>
<evidence type="ECO:0000259" key="1">
    <source>
        <dbReference type="Pfam" id="PF12146"/>
    </source>
</evidence>
<dbReference type="InterPro" id="IPR022742">
    <property type="entry name" value="Hydrolase_4"/>
</dbReference>
<dbReference type="KEGG" id="mmaa:FR932_00570"/>
<dbReference type="OrthoDB" id="9806902at2"/>
<evidence type="ECO:0000313" key="2">
    <source>
        <dbReference type="EMBL" id="QFI36415.1"/>
    </source>
</evidence>
<gene>
    <name evidence="2" type="ORF">FR932_00570</name>
</gene>
<dbReference type="PANTHER" id="PTHR11614">
    <property type="entry name" value="PHOSPHOLIPASE-RELATED"/>
    <property type="match status" value="1"/>
</dbReference>
<sequence>MHSALTASDGREIKLFAWLPEQEIRHVMVLSHGMAEHIQRYTGFALACNAAGIAVYGANHRGHGDDASVLGHYADDNGWQKVISDLDLIVDDVAARHDVPLVLFGHSMGSFIAQQYAILNGSKLSGLVLSGSNYQNPIMYKLAILVSQIEKMRIGARSPSRFLDFVSFGAFNSKFKPTRTASDWLSRDPVQVDKYINDDYCGFPCSPQFWLDFMSGLISISQKSEIAKIPNQLPISIFSGDKDPVGLQGKGVLALAQHITTNGCENVHFKLYPDGRHEMLNESNASEVFKDVTDWVTAKVS</sequence>
<dbReference type="Gene3D" id="3.40.50.1820">
    <property type="entry name" value="alpha/beta hydrolase"/>
    <property type="match status" value="1"/>
</dbReference>
<feature type="domain" description="Serine aminopeptidase S33" evidence="1">
    <location>
        <begin position="23"/>
        <end position="283"/>
    </location>
</feature>
<accession>A0A5J6WI23</accession>
<dbReference type="InterPro" id="IPR051044">
    <property type="entry name" value="MAG_DAG_Lipase"/>
</dbReference>